<evidence type="ECO:0000313" key="5">
    <source>
        <dbReference type="Proteomes" id="UP001597480"/>
    </source>
</evidence>
<evidence type="ECO:0000259" key="3">
    <source>
        <dbReference type="Pfam" id="PF18962"/>
    </source>
</evidence>
<organism evidence="4 5">
    <name type="scientific">Flavobacterium suzhouense</name>
    <dbReference type="NCBI Taxonomy" id="1529638"/>
    <lineage>
        <taxon>Bacteria</taxon>
        <taxon>Pseudomonadati</taxon>
        <taxon>Bacteroidota</taxon>
        <taxon>Flavobacteriia</taxon>
        <taxon>Flavobacteriales</taxon>
        <taxon>Flavobacteriaceae</taxon>
        <taxon>Flavobacterium</taxon>
    </lineage>
</organism>
<evidence type="ECO:0000256" key="1">
    <source>
        <dbReference type="ARBA" id="ARBA00022729"/>
    </source>
</evidence>
<dbReference type="Gene3D" id="2.60.120.260">
    <property type="entry name" value="Galactose-binding domain-like"/>
    <property type="match status" value="1"/>
</dbReference>
<accession>A0ABW5NU36</accession>
<gene>
    <name evidence="4" type="ORF">ACFSR3_08595</name>
</gene>
<dbReference type="NCBIfam" id="TIGR04183">
    <property type="entry name" value="Por_Secre_tail"/>
    <property type="match status" value="1"/>
</dbReference>
<sequence length="271" mass="29434">MKQIYVLAAALALTAVTANAQDNLIINGDFENWTGTNPENFDPAGTTVLYNDLITKETTTSQSGNAVKQQSKAQGTTQYLEYSDLIPVVPGHSYTISYWYLDNDTQARTRLWSSWLDASNTALATALQSNIQLSDYSVDGANWVNQTVTVTAPEGAAKIRYQIRAYHQDGASGGYIYYDNLSFVDNTIAGVNDNNIEGLLMFPNPVSDSVLNITSSANTEKTVAIYDMLGKQVLATTVNNGTVDVSNLTAGIYVVNITEEGKTATKKLIKK</sequence>
<dbReference type="Proteomes" id="UP001597480">
    <property type="component" value="Unassembled WGS sequence"/>
</dbReference>
<keyword evidence="5" id="KW-1185">Reference proteome</keyword>
<dbReference type="InterPro" id="IPR026444">
    <property type="entry name" value="Secre_tail"/>
</dbReference>
<evidence type="ECO:0000313" key="4">
    <source>
        <dbReference type="EMBL" id="MFD2602113.1"/>
    </source>
</evidence>
<keyword evidence="1 2" id="KW-0732">Signal</keyword>
<dbReference type="RefSeq" id="WP_379820606.1">
    <property type="nucleotide sequence ID" value="NZ_JBHUMD010000012.1"/>
</dbReference>
<reference evidence="5" key="1">
    <citation type="journal article" date="2019" name="Int. J. Syst. Evol. Microbiol.">
        <title>The Global Catalogue of Microorganisms (GCM) 10K type strain sequencing project: providing services to taxonomists for standard genome sequencing and annotation.</title>
        <authorList>
            <consortium name="The Broad Institute Genomics Platform"/>
            <consortium name="The Broad Institute Genome Sequencing Center for Infectious Disease"/>
            <person name="Wu L."/>
            <person name="Ma J."/>
        </authorList>
    </citation>
    <scope>NUCLEOTIDE SEQUENCE [LARGE SCALE GENOMIC DNA]</scope>
    <source>
        <strain evidence="5">KCTC 42107</strain>
    </source>
</reference>
<dbReference type="EMBL" id="JBHUMD010000012">
    <property type="protein sequence ID" value="MFD2602113.1"/>
    <property type="molecule type" value="Genomic_DNA"/>
</dbReference>
<evidence type="ECO:0000256" key="2">
    <source>
        <dbReference type="SAM" id="SignalP"/>
    </source>
</evidence>
<feature type="chain" id="PRO_5045615932" evidence="2">
    <location>
        <begin position="21"/>
        <end position="271"/>
    </location>
</feature>
<name>A0ABW5NU36_9FLAO</name>
<protein>
    <submittedName>
        <fullName evidence="4">T9SS type A sorting domain-containing protein</fullName>
    </submittedName>
</protein>
<proteinExistence type="predicted"/>
<feature type="domain" description="Secretion system C-terminal sorting" evidence="3">
    <location>
        <begin position="201"/>
        <end position="269"/>
    </location>
</feature>
<feature type="signal peptide" evidence="2">
    <location>
        <begin position="1"/>
        <end position="20"/>
    </location>
</feature>
<dbReference type="Pfam" id="PF18962">
    <property type="entry name" value="Por_Secre_tail"/>
    <property type="match status" value="1"/>
</dbReference>
<comment type="caution">
    <text evidence="4">The sequence shown here is derived from an EMBL/GenBank/DDBJ whole genome shotgun (WGS) entry which is preliminary data.</text>
</comment>